<gene>
    <name evidence="6" type="ORF">EJ08DRAFT_578792</name>
</gene>
<evidence type="ECO:0000313" key="6">
    <source>
        <dbReference type="EMBL" id="KAF2436411.1"/>
    </source>
</evidence>
<feature type="signal peptide" evidence="2">
    <location>
        <begin position="1"/>
        <end position="29"/>
    </location>
</feature>
<dbReference type="EMBL" id="MU007010">
    <property type="protein sequence ID" value="KAF2436411.1"/>
    <property type="molecule type" value="Genomic_DNA"/>
</dbReference>
<dbReference type="GO" id="GO:1902929">
    <property type="term" value="C:plasma membrane of growing cell tip"/>
    <property type="evidence" value="ECO:0007669"/>
    <property type="project" value="TreeGrafter"/>
</dbReference>
<dbReference type="OrthoDB" id="2503993at2759"/>
<dbReference type="SUPFAM" id="SSF50965">
    <property type="entry name" value="Galactose oxidase, central domain"/>
    <property type="match status" value="1"/>
</dbReference>
<evidence type="ECO:0000256" key="1">
    <source>
        <dbReference type="SAM" id="Phobius"/>
    </source>
</evidence>
<accession>A0A9P4P2W9</accession>
<evidence type="ECO:0000256" key="2">
    <source>
        <dbReference type="SAM" id="SignalP"/>
    </source>
</evidence>
<evidence type="ECO:0000313" key="7">
    <source>
        <dbReference type="Proteomes" id="UP000800235"/>
    </source>
</evidence>
<dbReference type="InterPro" id="IPR015915">
    <property type="entry name" value="Kelch-typ_b-propeller"/>
</dbReference>
<evidence type="ECO:0000259" key="4">
    <source>
        <dbReference type="Pfam" id="PF20842"/>
    </source>
</evidence>
<evidence type="ECO:0000259" key="3">
    <source>
        <dbReference type="Pfam" id="PF12768"/>
    </source>
</evidence>
<feature type="transmembrane region" description="Helical" evidence="1">
    <location>
        <begin position="1156"/>
        <end position="1183"/>
    </location>
</feature>
<comment type="caution">
    <text evidence="6">The sequence shown here is derived from an EMBL/GenBank/DDBJ whole genome shotgun (WGS) entry which is preliminary data.</text>
</comment>
<feature type="domain" description="Rax2-like third" evidence="5">
    <location>
        <begin position="386"/>
        <end position="546"/>
    </location>
</feature>
<keyword evidence="1" id="KW-1133">Transmembrane helix</keyword>
<dbReference type="Gene3D" id="2.120.10.80">
    <property type="entry name" value="Kelch-type beta propeller"/>
    <property type="match status" value="1"/>
</dbReference>
<feature type="chain" id="PRO_5040125791" evidence="2">
    <location>
        <begin position="30"/>
        <end position="1228"/>
    </location>
</feature>
<feature type="domain" description="Rax2-like second" evidence="4">
    <location>
        <begin position="226"/>
        <end position="375"/>
    </location>
</feature>
<dbReference type="Pfam" id="PF20842">
    <property type="entry name" value="Rax2_2"/>
    <property type="match status" value="1"/>
</dbReference>
<keyword evidence="1" id="KW-0472">Membrane</keyword>
<dbReference type="InterPro" id="IPR048266">
    <property type="entry name" value="Rax2-like_second"/>
</dbReference>
<dbReference type="PANTHER" id="PTHR31778:SF2">
    <property type="entry name" value="BUD SITE SELECTION PROTEIN RAX2"/>
    <property type="match status" value="1"/>
</dbReference>
<proteinExistence type="predicted"/>
<dbReference type="Pfam" id="PF12768">
    <property type="entry name" value="Rax2"/>
    <property type="match status" value="1"/>
</dbReference>
<dbReference type="PANTHER" id="PTHR31778">
    <property type="entry name" value="BUD SITE SELECTION PROTEIN RAX2"/>
    <property type="match status" value="1"/>
</dbReference>
<keyword evidence="7" id="KW-1185">Reference proteome</keyword>
<reference evidence="6" key="1">
    <citation type="journal article" date="2020" name="Stud. Mycol.">
        <title>101 Dothideomycetes genomes: a test case for predicting lifestyles and emergence of pathogens.</title>
        <authorList>
            <person name="Haridas S."/>
            <person name="Albert R."/>
            <person name="Binder M."/>
            <person name="Bloem J."/>
            <person name="Labutti K."/>
            <person name="Salamov A."/>
            <person name="Andreopoulos B."/>
            <person name="Baker S."/>
            <person name="Barry K."/>
            <person name="Bills G."/>
            <person name="Bluhm B."/>
            <person name="Cannon C."/>
            <person name="Castanera R."/>
            <person name="Culley D."/>
            <person name="Daum C."/>
            <person name="Ezra D."/>
            <person name="Gonzalez J."/>
            <person name="Henrissat B."/>
            <person name="Kuo A."/>
            <person name="Liang C."/>
            <person name="Lipzen A."/>
            <person name="Lutzoni F."/>
            <person name="Magnuson J."/>
            <person name="Mondo S."/>
            <person name="Nolan M."/>
            <person name="Ohm R."/>
            <person name="Pangilinan J."/>
            <person name="Park H.-J."/>
            <person name="Ramirez L."/>
            <person name="Alfaro M."/>
            <person name="Sun H."/>
            <person name="Tritt A."/>
            <person name="Yoshinaga Y."/>
            <person name="Zwiers L.-H."/>
            <person name="Turgeon B."/>
            <person name="Goodwin S."/>
            <person name="Spatafora J."/>
            <person name="Crous P."/>
            <person name="Grigoriev I."/>
        </authorList>
    </citation>
    <scope>NUCLEOTIDE SEQUENCE</scope>
    <source>
        <strain evidence="6">CBS 130266</strain>
    </source>
</reference>
<organism evidence="6 7">
    <name type="scientific">Tothia fuscella</name>
    <dbReference type="NCBI Taxonomy" id="1048955"/>
    <lineage>
        <taxon>Eukaryota</taxon>
        <taxon>Fungi</taxon>
        <taxon>Dikarya</taxon>
        <taxon>Ascomycota</taxon>
        <taxon>Pezizomycotina</taxon>
        <taxon>Dothideomycetes</taxon>
        <taxon>Pleosporomycetidae</taxon>
        <taxon>Venturiales</taxon>
        <taxon>Cylindrosympodiaceae</taxon>
        <taxon>Tothia</taxon>
    </lineage>
</organism>
<sequence length="1228" mass="127564">MRNPYALFSSTELATLILTASAYITQARAFSFTRTPPANLDISQLGRVGVAGDFDGVSLYQWVGQSQGGSNGNNGTTSLLSRYPNGAFATLQGSDAHIHAMCPFISKDGTLNGIVVGGNFTSLGGKQAQGIALVNATTGDVVPLPGLDGSVAALYCDQASSTVYVGGSFTGGGATNAIAWVTGWTNLPFSGFNGPVYSITKAPNGNIVFGGDFDGVGNSTGPAERDMQVIPVGTAAISSTPNSPNAGFSDPRNIICKTFAQQGPGNTWLLADNSAGQWTAGFDFGFIPTKLRLYNTNLDGRGTKTFRYTALPDGGIMNMTYSDPTSGQTRYCDARCPLPQNNQTEQDFRFVNNGTVGMKGFRIDISEWYGSGAGLTGIELFQDDLYSFAINKFNEQQCDGVSNSTALAIANGPWTNLTSPTSTSGYLTATLNGNVSPEAASVVFQPNIRQSGNYSVTVYTPGCVQDGTCATRGRVNITGTVTTGNGQRTPFSTEIYQTNFNDKYDQIFIGNVDASGSSFRPSVTLSPSSGQTGPLTVVAQRVRFQISSSSGGLNGLFEYNANRATIDPNEFSKSTIDKAGMSLENGASVNALAVQGKSLYVAGGFTSGSYANVFSVGDAAQDIGEGGLNNAVQSMALNNSILYLGGSFTGTRSGDTQGLKGVASYNTATSKWVPMGAGIDGIANYVVPFELNITSSNKPDLAIAVSGRFSQVLGFGNNPAFNASDFAVWVPSKSNWLHNLKLSTISLQGILTAGTLVPRNPPLFAGSVASQELSTSGAVEVTGTGTTLQTFPAAVQKALTSVGSLTKRAIVNGNVNGVVTGAFYNKNGLNLTVYGGHFSAVATNGTLINNLAIINGSNRDEVTGLAAGVTSESVVQALGFSGTSLFAGGRINGNVNGKPVSGLIVYDGQTANYAQTQPPALQGASATVNAIAPQPSTSLVFVGGDFNSAGSFDCPSLCIYDTSRAQWNSPGSGLGGALGAMQWVDNTHLLIAGNLTLNGNYSSVIVYDSKAQSFLPIGTPQGKDGSITAVTSGSSDGSQYWVGGSNQDGSALLEKYNGTAWTTVEPALGPSSVIHGLQIFTTTQKHNRADILAQNNVLLVMGQLNVTGFGNASAALFNGTAWTPYLLSTSGSGGGTLSQVFVENPSNFFKSGNNKLAIGFVILIALAIALAIIFLVVIAGILAERYRRRRDGYMPAPTNMPAKNANMSRLPPEHLFGDMAAGPSEGMR</sequence>
<protein>
    <submittedName>
        <fullName evidence="6">Uncharacterized protein</fullName>
    </submittedName>
</protein>
<name>A0A9P4P2W9_9PEZI</name>
<dbReference type="Pfam" id="PF20843">
    <property type="entry name" value="Rax2_3"/>
    <property type="match status" value="1"/>
</dbReference>
<evidence type="ECO:0000259" key="5">
    <source>
        <dbReference type="Pfam" id="PF20843"/>
    </source>
</evidence>
<dbReference type="InterPro" id="IPR011043">
    <property type="entry name" value="Gal_Oxase/kelch_b-propeller"/>
</dbReference>
<keyword evidence="1" id="KW-0812">Transmembrane</keyword>
<dbReference type="InterPro" id="IPR048265">
    <property type="entry name" value="Rax2-like_third"/>
</dbReference>
<keyword evidence="2" id="KW-0732">Signal</keyword>
<dbReference type="Proteomes" id="UP000800235">
    <property type="component" value="Unassembled WGS sequence"/>
</dbReference>
<feature type="domain" description="Rax2-like C-terminal" evidence="3">
    <location>
        <begin position="903"/>
        <end position="1150"/>
    </location>
</feature>
<dbReference type="InterPro" id="IPR024982">
    <property type="entry name" value="Rax2-like_C"/>
</dbReference>
<dbReference type="AlphaFoldDB" id="A0A9P4P2W9"/>